<reference evidence="3" key="1">
    <citation type="submission" date="2017-08" db="EMBL/GenBank/DDBJ databases">
        <authorList>
            <person name="Minaev M."/>
            <person name="Kurbakov K.A."/>
            <person name="Solodovnikova G.I."/>
            <person name="Kuznetsova O.A."/>
            <person name="Lisitsyn A.B."/>
        </authorList>
    </citation>
    <scope>NUCLEOTIDE SEQUENCE</scope>
    <source>
        <strain evidence="3">80</strain>
    </source>
</reference>
<evidence type="ECO:0000313" key="4">
    <source>
        <dbReference type="Proteomes" id="UP000216825"/>
    </source>
</evidence>
<accession>A0A7D7KYM2</accession>
<keyword evidence="2" id="KW-0472">Membrane</keyword>
<feature type="transmembrane region" description="Helical" evidence="2">
    <location>
        <begin position="315"/>
        <end position="335"/>
    </location>
</feature>
<evidence type="ECO:0000313" key="3">
    <source>
        <dbReference type="EMBL" id="QMS56425.1"/>
    </source>
</evidence>
<organism evidence="3 4">
    <name type="scientific">Kocuria varians</name>
    <name type="common">Micrococcus varians</name>
    <dbReference type="NCBI Taxonomy" id="1272"/>
    <lineage>
        <taxon>Bacteria</taxon>
        <taxon>Bacillati</taxon>
        <taxon>Actinomycetota</taxon>
        <taxon>Actinomycetes</taxon>
        <taxon>Micrococcales</taxon>
        <taxon>Micrococcaceae</taxon>
        <taxon>Kocuria</taxon>
    </lineage>
</organism>
<feature type="transmembrane region" description="Helical" evidence="2">
    <location>
        <begin position="139"/>
        <end position="158"/>
    </location>
</feature>
<feature type="transmembrane region" description="Helical" evidence="2">
    <location>
        <begin position="255"/>
        <end position="281"/>
    </location>
</feature>
<gene>
    <name evidence="3" type="ORF">CIB50_0001129</name>
</gene>
<name>A0A7D7KYM2_KOCVA</name>
<keyword evidence="2" id="KW-0812">Transmembrane</keyword>
<feature type="transmembrane region" description="Helical" evidence="2">
    <location>
        <begin position="79"/>
        <end position="101"/>
    </location>
</feature>
<evidence type="ECO:0000256" key="1">
    <source>
        <dbReference type="SAM" id="MobiDB-lite"/>
    </source>
</evidence>
<keyword evidence="4" id="KW-1185">Reference proteome</keyword>
<proteinExistence type="predicted"/>
<feature type="transmembrane region" description="Helical" evidence="2">
    <location>
        <begin position="209"/>
        <end position="227"/>
    </location>
</feature>
<dbReference type="KEGG" id="kvr:CIB50_0001129"/>
<feature type="transmembrane region" description="Helical" evidence="2">
    <location>
        <begin position="179"/>
        <end position="197"/>
    </location>
</feature>
<evidence type="ECO:0008006" key="5">
    <source>
        <dbReference type="Google" id="ProtNLM"/>
    </source>
</evidence>
<keyword evidence="2" id="KW-1133">Transmembrane helix</keyword>
<sequence>MPSHLRTSEPRAHDLQTELRQRGLPLVLGARDRLSGLVPRCAPALFAALIVFLGINLMAEGLQEVTDEGPLPTSDTEALAVGAGMLVLAFFPVGWWLLHVILRHTPDVVGSVLGVALVVALLGLPLLDTGDLKVRFSDGVIVVALILLATYWGVGDVTSWASRRAARELSHLGSMVGRVLPILMLALLFSFFNAEIWQVVAQLSMGRTWAVVGVMCALGIALATLNAKDEISDIIRTYDAREGGRDLRPLERANITVMCVSISLIQVTLLAVVVFVFYVVFGVLPVSPVTATQWIGSPPIQFGGIFANLPVTQPLVQVCLVLSAFSALNFIVSIGTDATYRTTFLEPALDEVRRGLEVRDECTALVSAGGQDGSTPHEDRAPQPRA</sequence>
<feature type="transmembrane region" description="Helical" evidence="2">
    <location>
        <begin position="41"/>
        <end position="59"/>
    </location>
</feature>
<evidence type="ECO:0000256" key="2">
    <source>
        <dbReference type="SAM" id="Phobius"/>
    </source>
</evidence>
<reference evidence="3" key="2">
    <citation type="submission" date="2020-07" db="EMBL/GenBank/DDBJ databases">
        <title>Genome of starter culture bacteria Kocuria salsicia reveals its technological properties and safety for usage in meat industry.</title>
        <authorList>
            <person name="Michael M."/>
            <person name="Konstantin K."/>
            <person name="Evgenii K."/>
            <person name="Galina S."/>
            <person name="Oksana K."/>
            <person name="Andrei L."/>
        </authorList>
    </citation>
    <scope>NUCLEOTIDE SEQUENCE [LARGE SCALE GENOMIC DNA]</scope>
    <source>
        <strain evidence="3">80</strain>
    </source>
</reference>
<dbReference type="Proteomes" id="UP000216825">
    <property type="component" value="Chromosome"/>
</dbReference>
<feature type="transmembrane region" description="Helical" evidence="2">
    <location>
        <begin position="108"/>
        <end position="127"/>
    </location>
</feature>
<feature type="compositionally biased region" description="Basic and acidic residues" evidence="1">
    <location>
        <begin position="375"/>
        <end position="386"/>
    </location>
</feature>
<dbReference type="EMBL" id="CP059343">
    <property type="protein sequence ID" value="QMS56425.1"/>
    <property type="molecule type" value="Genomic_DNA"/>
</dbReference>
<dbReference type="RefSeq" id="WP_094393486.1">
    <property type="nucleotide sequence ID" value="NZ_CP059343.1"/>
</dbReference>
<protein>
    <recommendedName>
        <fullName evidence="5">Integral membrane protein</fullName>
    </recommendedName>
</protein>
<feature type="region of interest" description="Disordered" evidence="1">
    <location>
        <begin position="367"/>
        <end position="386"/>
    </location>
</feature>
<dbReference type="AlphaFoldDB" id="A0A7D7KYM2"/>